<organism evidence="1 2">
    <name type="scientific">Psychroserpens burtonensis</name>
    <dbReference type="NCBI Taxonomy" id="49278"/>
    <lineage>
        <taxon>Bacteria</taxon>
        <taxon>Pseudomonadati</taxon>
        <taxon>Bacteroidota</taxon>
        <taxon>Flavobacteriia</taxon>
        <taxon>Flavobacteriales</taxon>
        <taxon>Flavobacteriaceae</taxon>
        <taxon>Psychroserpens</taxon>
    </lineage>
</organism>
<dbReference type="PROSITE" id="PS51257">
    <property type="entry name" value="PROKAR_LIPOPROTEIN"/>
    <property type="match status" value="1"/>
</dbReference>
<comment type="caution">
    <text evidence="1">The sequence shown here is derived from an EMBL/GenBank/DDBJ whole genome shotgun (WGS) entry which is preliminary data.</text>
</comment>
<gene>
    <name evidence="1" type="ORF">ES692_04305</name>
</gene>
<dbReference type="EMBL" id="VOSB01000005">
    <property type="protein sequence ID" value="TXE19085.1"/>
    <property type="molecule type" value="Genomic_DNA"/>
</dbReference>
<name>A0A5C7BB74_9FLAO</name>
<sequence length="349" mass="38588">MNYKLFISGVFIMLLIACKSESKPEKNLIIEASDPKMDLAVLINELTLEDKYPQNDVRRYGVFPDLTVGNHPKTGQNKMNEILNLAEMGLELNFPEGVYKTVLNFSNRNGVKLHFDKAAFIGAILINGTSEQKIKNINLTGTLLSYSSFSSTYNSGVAIDSLIIKNDKTINISNLNSSGCNIYIGTFSLSINYLEIEGIGSVGDQFRYTPAALMIHGKSPSPEDILIKHANIKSSDRHGAYLSGKFIEINKLFITSVGLGEIENMPKIAYTKPGEEKEITAVWLKDFEDSNIGDLHINTSSSPKLNYALYLDSGDINFPSTVSIVHLAGKNNEVKRSPATNIDVIYFKE</sequence>
<evidence type="ECO:0008006" key="3">
    <source>
        <dbReference type="Google" id="ProtNLM"/>
    </source>
</evidence>
<dbReference type="STRING" id="1123037.GCA_000425305_00093"/>
<keyword evidence="2" id="KW-1185">Reference proteome</keyword>
<dbReference type="Proteomes" id="UP000321938">
    <property type="component" value="Unassembled WGS sequence"/>
</dbReference>
<evidence type="ECO:0000313" key="2">
    <source>
        <dbReference type="Proteomes" id="UP000321938"/>
    </source>
</evidence>
<dbReference type="AlphaFoldDB" id="A0A5C7BB74"/>
<evidence type="ECO:0000313" key="1">
    <source>
        <dbReference type="EMBL" id="TXE19085.1"/>
    </source>
</evidence>
<dbReference type="OrthoDB" id="1433568at2"/>
<dbReference type="RefSeq" id="WP_028870596.1">
    <property type="nucleotide sequence ID" value="NZ_VOSB01000005.1"/>
</dbReference>
<protein>
    <recommendedName>
        <fullName evidence="3">Lipoprotein</fullName>
    </recommendedName>
</protein>
<proteinExistence type="predicted"/>
<accession>A0A5C7BB74</accession>
<reference evidence="1 2" key="1">
    <citation type="submission" date="2019-08" db="EMBL/GenBank/DDBJ databases">
        <title>Genome of Psychroserpens burtonensis ACAM 167.</title>
        <authorList>
            <person name="Bowman J.P."/>
        </authorList>
    </citation>
    <scope>NUCLEOTIDE SEQUENCE [LARGE SCALE GENOMIC DNA]</scope>
    <source>
        <strain evidence="1 2">ACAM 167</strain>
    </source>
</reference>